<dbReference type="Pfam" id="PF20150">
    <property type="entry name" value="2EXR"/>
    <property type="match status" value="1"/>
</dbReference>
<evidence type="ECO:0000313" key="4">
    <source>
        <dbReference type="Proteomes" id="UP000622797"/>
    </source>
</evidence>
<evidence type="ECO:0000313" key="3">
    <source>
        <dbReference type="EMBL" id="KAF4963556.1"/>
    </source>
</evidence>
<protein>
    <recommendedName>
        <fullName evidence="2">2EXR domain-containing protein</fullName>
    </recommendedName>
</protein>
<evidence type="ECO:0000256" key="1">
    <source>
        <dbReference type="SAM" id="MobiDB-lite"/>
    </source>
</evidence>
<sequence length="447" mass="50820">MSALNLDSDAQAGITTQPILAPKHTEPPPEITGDAKEAPIKFKIPEDCRIFAPFSRLPPEIRHQIWQNTLDTPGMHYLKVETDWHPVSGLGRWWVKDSHLLHPHSDDEDEDIDPVALEVKREAQPTTKVYAALQPLYPTPQADISHYTNLHQQLAKLSATCNEAAFVAKSLTSRPSTFRLETGRIVSLDSSSDVIYLEYVPPDVYEDNIRFCRGLSCPGLDQIRRVAVRYCHKWYERQSSTRCPSCGQIHQTLGSVKYPNHLYRFLAQYLPNLEQLYFVDYLILRKAPGAEAKRATGSQSGAKVKPPMCRFESGNRRYYEANEQDWRVQSRVFQVKSWLQEQFIKYAKASKLSKHKNPEKVQFSVLACEWNVGAPAEPKKTPVTPVKKARNKRTHNESHALLRSRQLLQKGSTPALKPLSSDLTASFPFVFDACGDTQFDFTFSIPI</sequence>
<feature type="domain" description="2EXR" evidence="2">
    <location>
        <begin position="51"/>
        <end position="128"/>
    </location>
</feature>
<feature type="region of interest" description="Disordered" evidence="1">
    <location>
        <begin position="378"/>
        <end position="399"/>
    </location>
</feature>
<dbReference type="AlphaFoldDB" id="A0A8H4X778"/>
<name>A0A8H4X778_9HYPO</name>
<dbReference type="EMBL" id="JABEXW010000464">
    <property type="protein sequence ID" value="KAF4963556.1"/>
    <property type="molecule type" value="Genomic_DNA"/>
</dbReference>
<reference evidence="3" key="2">
    <citation type="submission" date="2020-05" db="EMBL/GenBank/DDBJ databases">
        <authorList>
            <person name="Kim H.-S."/>
            <person name="Proctor R.H."/>
            <person name="Brown D.W."/>
        </authorList>
    </citation>
    <scope>NUCLEOTIDE SEQUENCE</scope>
    <source>
        <strain evidence="3">NRRL 20472</strain>
    </source>
</reference>
<evidence type="ECO:0000259" key="2">
    <source>
        <dbReference type="Pfam" id="PF20150"/>
    </source>
</evidence>
<keyword evidence="4" id="KW-1185">Reference proteome</keyword>
<dbReference type="InterPro" id="IPR045518">
    <property type="entry name" value="2EXR"/>
</dbReference>
<organism evidence="3 4">
    <name type="scientific">Fusarium sarcochroum</name>
    <dbReference type="NCBI Taxonomy" id="1208366"/>
    <lineage>
        <taxon>Eukaryota</taxon>
        <taxon>Fungi</taxon>
        <taxon>Dikarya</taxon>
        <taxon>Ascomycota</taxon>
        <taxon>Pezizomycotina</taxon>
        <taxon>Sordariomycetes</taxon>
        <taxon>Hypocreomycetidae</taxon>
        <taxon>Hypocreales</taxon>
        <taxon>Nectriaceae</taxon>
        <taxon>Fusarium</taxon>
        <taxon>Fusarium lateritium species complex</taxon>
    </lineage>
</organism>
<reference evidence="3" key="1">
    <citation type="journal article" date="2020" name="BMC Genomics">
        <title>Correction to: Identification and distribution of gene clusters required for synthesis of sphingolipid metabolism inhibitors in diverse species of the filamentous fungus Fusarium.</title>
        <authorList>
            <person name="Kim H.S."/>
            <person name="Lohmar J.M."/>
            <person name="Busman M."/>
            <person name="Brown D.W."/>
            <person name="Naumann T.A."/>
            <person name="Divon H.H."/>
            <person name="Lysoe E."/>
            <person name="Uhlig S."/>
            <person name="Proctor R.H."/>
        </authorList>
    </citation>
    <scope>NUCLEOTIDE SEQUENCE</scope>
    <source>
        <strain evidence="3">NRRL 20472</strain>
    </source>
</reference>
<gene>
    <name evidence="3" type="ORF">FSARC_8426</name>
</gene>
<comment type="caution">
    <text evidence="3">The sequence shown here is derived from an EMBL/GenBank/DDBJ whole genome shotgun (WGS) entry which is preliminary data.</text>
</comment>
<feature type="region of interest" description="Disordered" evidence="1">
    <location>
        <begin position="1"/>
        <end position="34"/>
    </location>
</feature>
<feature type="compositionally biased region" description="Basic and acidic residues" evidence="1">
    <location>
        <begin position="23"/>
        <end position="34"/>
    </location>
</feature>
<dbReference type="Proteomes" id="UP000622797">
    <property type="component" value="Unassembled WGS sequence"/>
</dbReference>
<proteinExistence type="predicted"/>
<dbReference type="OrthoDB" id="4655872at2759"/>
<accession>A0A8H4X778</accession>